<dbReference type="InterPro" id="IPR016024">
    <property type="entry name" value="ARM-type_fold"/>
</dbReference>
<comment type="caution">
    <text evidence="1">The sequence shown here is derived from an EMBL/GenBank/DDBJ whole genome shotgun (WGS) entry which is preliminary data.</text>
</comment>
<dbReference type="Proteomes" id="UP000236321">
    <property type="component" value="Unassembled WGS sequence"/>
</dbReference>
<evidence type="ECO:0000313" key="2">
    <source>
        <dbReference type="Proteomes" id="UP000236321"/>
    </source>
</evidence>
<protein>
    <submittedName>
        <fullName evidence="1">Uncharacterized protein</fullName>
    </submittedName>
</protein>
<evidence type="ECO:0000313" key="1">
    <source>
        <dbReference type="EMBL" id="GBD55124.1"/>
    </source>
</evidence>
<accession>A0A2H6BY96</accession>
<dbReference type="Gene3D" id="1.25.10.10">
    <property type="entry name" value="Leucine-rich Repeat Variant"/>
    <property type="match status" value="1"/>
</dbReference>
<dbReference type="EMBL" id="BEYQ01000017">
    <property type="protein sequence ID" value="GBD55124.1"/>
    <property type="molecule type" value="Genomic_DNA"/>
</dbReference>
<organism evidence="1 2">
    <name type="scientific">Microcystis aeruginosa NIES-298</name>
    <dbReference type="NCBI Taxonomy" id="449468"/>
    <lineage>
        <taxon>Bacteria</taxon>
        <taxon>Bacillati</taxon>
        <taxon>Cyanobacteriota</taxon>
        <taxon>Cyanophyceae</taxon>
        <taxon>Oscillatoriophycideae</taxon>
        <taxon>Chroococcales</taxon>
        <taxon>Microcystaceae</taxon>
        <taxon>Microcystis</taxon>
    </lineage>
</organism>
<dbReference type="RefSeq" id="WP_002761571.1">
    <property type="nucleotide sequence ID" value="NZ_BEIU01000005.1"/>
</dbReference>
<sequence length="322" mass="36496">MSGTSGNQERNSFLDGQIAQLIGDYLTRLQRYEEAREEYQEASEGYENISPASPDFETAQNNQKVVLGKLNRLPERQKSSQDYRLEKLFAVEKEQSRSVSLKSRVNLSQWLQNVFEESWQTIEQLFAPGEPCFAYAYALRERGADFMDSKTVSDLIETIYTSQEEHRRRQAALRLGEMGTASSEVLAALTHLLGVTQDEETRWSAAESLWRLAPHNLAGGLRRVKDLGMLIGEHPVTLMVAVLPKTDQMIAVLLRVYPMRNQKYLPAHLQLVVLDEAGKTFLETEARELDNYIQLKFSGSPGEQFSVRVGLGEANITEDFTL</sequence>
<dbReference type="SUPFAM" id="SSF48371">
    <property type="entry name" value="ARM repeat"/>
    <property type="match status" value="1"/>
</dbReference>
<dbReference type="InterPro" id="IPR014951">
    <property type="entry name" value="DUF1822"/>
</dbReference>
<dbReference type="Pfam" id="PF08852">
    <property type="entry name" value="DUF1822"/>
    <property type="match status" value="1"/>
</dbReference>
<reference evidence="2" key="1">
    <citation type="submission" date="2017-12" db="EMBL/GenBank/DDBJ databases">
        <title>Improved Draft Genome Sequence of Microcystis aeruginosa NIES-298, a Microcystin-Producing Cyanobacterium from Lake Kasumigaura, Japan.</title>
        <authorList>
            <person name="Yamaguchi H."/>
            <person name="Suzuki S."/>
            <person name="Kawachi M."/>
        </authorList>
    </citation>
    <scope>NUCLEOTIDE SEQUENCE [LARGE SCALE GENOMIC DNA]</scope>
    <source>
        <strain evidence="2">NIES-298</strain>
    </source>
</reference>
<dbReference type="InterPro" id="IPR011989">
    <property type="entry name" value="ARM-like"/>
</dbReference>
<name>A0A2H6BY96_MICAE</name>
<proteinExistence type="predicted"/>
<dbReference type="AlphaFoldDB" id="A0A2H6BY96"/>
<gene>
    <name evidence="1" type="ORF">BGM30_42170</name>
</gene>